<dbReference type="PROSITE" id="PS51257">
    <property type="entry name" value="PROKAR_LIPOPROTEIN"/>
    <property type="match status" value="1"/>
</dbReference>
<keyword evidence="2" id="KW-1185">Reference proteome</keyword>
<dbReference type="RefSeq" id="WP_202921702.1">
    <property type="nucleotide sequence ID" value="NZ_CP036274.1"/>
</dbReference>
<dbReference type="EC" id="3.5.1.9" evidence="1"/>
<dbReference type="PANTHER" id="PTHR31118">
    <property type="entry name" value="CYCLASE-LIKE PROTEIN 2"/>
    <property type="match status" value="1"/>
</dbReference>
<dbReference type="EMBL" id="CP036274">
    <property type="protein sequence ID" value="QDU26847.1"/>
    <property type="molecule type" value="Genomic_DNA"/>
</dbReference>
<dbReference type="Pfam" id="PF04199">
    <property type="entry name" value="Cyclase"/>
    <property type="match status" value="1"/>
</dbReference>
<dbReference type="GO" id="GO:0019441">
    <property type="term" value="P:L-tryptophan catabolic process to kynurenine"/>
    <property type="evidence" value="ECO:0007669"/>
    <property type="project" value="InterPro"/>
</dbReference>
<organism evidence="1 2">
    <name type="scientific">Anatilimnocola aggregata</name>
    <dbReference type="NCBI Taxonomy" id="2528021"/>
    <lineage>
        <taxon>Bacteria</taxon>
        <taxon>Pseudomonadati</taxon>
        <taxon>Planctomycetota</taxon>
        <taxon>Planctomycetia</taxon>
        <taxon>Pirellulales</taxon>
        <taxon>Pirellulaceae</taxon>
        <taxon>Anatilimnocola</taxon>
    </lineage>
</organism>
<dbReference type="SUPFAM" id="SSF102198">
    <property type="entry name" value="Putative cyclase"/>
    <property type="match status" value="1"/>
</dbReference>
<accession>A0A517Y9D4</accession>
<dbReference type="KEGG" id="aagg:ETAA8_19310"/>
<proteinExistence type="predicted"/>
<protein>
    <submittedName>
        <fullName evidence="1">Kynurenine formamidase</fullName>
        <ecNumber evidence="1">3.5.1.9</ecNumber>
    </submittedName>
</protein>
<dbReference type="PANTHER" id="PTHR31118:SF12">
    <property type="entry name" value="CYCLASE-LIKE PROTEIN 2"/>
    <property type="match status" value="1"/>
</dbReference>
<reference evidence="1 2" key="1">
    <citation type="submission" date="2019-02" db="EMBL/GenBank/DDBJ databases">
        <title>Deep-cultivation of Planctomycetes and their phenomic and genomic characterization uncovers novel biology.</title>
        <authorList>
            <person name="Wiegand S."/>
            <person name="Jogler M."/>
            <person name="Boedeker C."/>
            <person name="Pinto D."/>
            <person name="Vollmers J."/>
            <person name="Rivas-Marin E."/>
            <person name="Kohn T."/>
            <person name="Peeters S.H."/>
            <person name="Heuer A."/>
            <person name="Rast P."/>
            <person name="Oberbeckmann S."/>
            <person name="Bunk B."/>
            <person name="Jeske O."/>
            <person name="Meyerdierks A."/>
            <person name="Storesund J.E."/>
            <person name="Kallscheuer N."/>
            <person name="Luecker S."/>
            <person name="Lage O.M."/>
            <person name="Pohl T."/>
            <person name="Merkel B.J."/>
            <person name="Hornburger P."/>
            <person name="Mueller R.-W."/>
            <person name="Bruemmer F."/>
            <person name="Labrenz M."/>
            <person name="Spormann A.M."/>
            <person name="Op den Camp H."/>
            <person name="Overmann J."/>
            <person name="Amann R."/>
            <person name="Jetten M.S.M."/>
            <person name="Mascher T."/>
            <person name="Medema M.H."/>
            <person name="Devos D.P."/>
            <person name="Kaster A.-K."/>
            <person name="Ovreas L."/>
            <person name="Rohde M."/>
            <person name="Galperin M.Y."/>
            <person name="Jogler C."/>
        </authorList>
    </citation>
    <scope>NUCLEOTIDE SEQUENCE [LARGE SCALE GENOMIC DNA]</scope>
    <source>
        <strain evidence="1 2">ETA_A8</strain>
    </source>
</reference>
<dbReference type="Proteomes" id="UP000315017">
    <property type="component" value="Chromosome"/>
</dbReference>
<keyword evidence="1" id="KW-0378">Hydrolase</keyword>
<dbReference type="Gene3D" id="3.50.30.50">
    <property type="entry name" value="Putative cyclase"/>
    <property type="match status" value="1"/>
</dbReference>
<dbReference type="AlphaFoldDB" id="A0A517Y9D4"/>
<evidence type="ECO:0000313" key="2">
    <source>
        <dbReference type="Proteomes" id="UP000315017"/>
    </source>
</evidence>
<dbReference type="GO" id="GO:0004061">
    <property type="term" value="F:arylformamidase activity"/>
    <property type="evidence" value="ECO:0007669"/>
    <property type="project" value="UniProtKB-EC"/>
</dbReference>
<evidence type="ECO:0000313" key="1">
    <source>
        <dbReference type="EMBL" id="QDU26847.1"/>
    </source>
</evidence>
<gene>
    <name evidence="1" type="primary">kynB_2</name>
    <name evidence="1" type="ORF">ETAA8_19310</name>
</gene>
<sequence>MHRENPQLWNRQFWLAALLAGCSTSAELTVGPTTAIGTQSTEAVAGNAKSAQGDSTNQSPLEGKLVDLSYAFDADTIYWPTEQGFRFEKGNNGVTSKGYYYAANRFTTAEHGGTHLDAPIHFAADHDTAEQIDLQRLLGEAAVVDVTEQCRANPDYLIGVADLRDWEVRHNRQFDQVIVLLRTGWSKHWPDRLKYLGTAAFGPEAVSQLHFPGLAPEAAKWLVEHRQIKAIGIDTASIDYGQSSQFESHVILCGHDVPIFENVMNLDQLPAEKSLVIALPMKIAGGSGGPLRMIAIVRE</sequence>
<dbReference type="InterPro" id="IPR037175">
    <property type="entry name" value="KFase_sf"/>
</dbReference>
<dbReference type="InterPro" id="IPR007325">
    <property type="entry name" value="KFase/CYL"/>
</dbReference>
<name>A0A517Y9D4_9BACT</name>